<protein>
    <recommendedName>
        <fullName evidence="2">DUF6534 domain-containing protein</fullName>
    </recommendedName>
</protein>
<dbReference type="EMBL" id="JAYKXP010000018">
    <property type="protein sequence ID" value="KAK7047795.1"/>
    <property type="molecule type" value="Genomic_DNA"/>
</dbReference>
<reference evidence="3 4" key="1">
    <citation type="submission" date="2024-01" db="EMBL/GenBank/DDBJ databases">
        <title>A draft genome for a cacao thread blight-causing isolate of Paramarasmius palmivorus.</title>
        <authorList>
            <person name="Baruah I.K."/>
            <person name="Bukari Y."/>
            <person name="Amoako-Attah I."/>
            <person name="Meinhardt L.W."/>
            <person name="Bailey B.A."/>
            <person name="Cohen S.P."/>
        </authorList>
    </citation>
    <scope>NUCLEOTIDE SEQUENCE [LARGE SCALE GENOMIC DNA]</scope>
    <source>
        <strain evidence="3 4">GH-12</strain>
    </source>
</reference>
<dbReference type="PANTHER" id="PTHR40465">
    <property type="entry name" value="CHROMOSOME 1, WHOLE GENOME SHOTGUN SEQUENCE"/>
    <property type="match status" value="1"/>
</dbReference>
<feature type="transmembrane region" description="Helical" evidence="1">
    <location>
        <begin position="70"/>
        <end position="90"/>
    </location>
</feature>
<dbReference type="PANTHER" id="PTHR40465:SF1">
    <property type="entry name" value="DUF6534 DOMAIN-CONTAINING PROTEIN"/>
    <property type="match status" value="1"/>
</dbReference>
<dbReference type="InterPro" id="IPR045339">
    <property type="entry name" value="DUF6534"/>
</dbReference>
<dbReference type="AlphaFoldDB" id="A0AAW0D9P0"/>
<keyword evidence="4" id="KW-1185">Reference proteome</keyword>
<evidence type="ECO:0000313" key="4">
    <source>
        <dbReference type="Proteomes" id="UP001383192"/>
    </source>
</evidence>
<keyword evidence="1" id="KW-1133">Transmembrane helix</keyword>
<dbReference type="Pfam" id="PF20152">
    <property type="entry name" value="DUF6534"/>
    <property type="match status" value="1"/>
</dbReference>
<sequence>MSALIGFIVQLFLCYRVWVLSRNNIFVTGVVLLPVFGLFGTTMAYIIIAWSQNFTLFTDLGKVEAVSKTVNAFGAVSDVAITSALSYFLWTSKSGIRKTDAIMNRLILFCVRSGLLTTINAILSLITISVFPGTFIYICFYSILARFYSFSLLATLNARKELRSQTGTHANSFAASVSLEPNPTGTWNRRPQETASGVRHIAIKQDVETMISHEYEMKDRSQPIWVFKTLEILVYAVVDCPCALKDIVTLFLEIRV</sequence>
<feature type="transmembrane region" description="Helical" evidence="1">
    <location>
        <begin position="102"/>
        <end position="128"/>
    </location>
</feature>
<keyword evidence="1" id="KW-0812">Transmembrane</keyword>
<evidence type="ECO:0000256" key="1">
    <source>
        <dbReference type="SAM" id="Phobius"/>
    </source>
</evidence>
<feature type="domain" description="DUF6534" evidence="2">
    <location>
        <begin position="75"/>
        <end position="160"/>
    </location>
</feature>
<evidence type="ECO:0000259" key="2">
    <source>
        <dbReference type="Pfam" id="PF20152"/>
    </source>
</evidence>
<accession>A0AAW0D9P0</accession>
<keyword evidence="1" id="KW-0472">Membrane</keyword>
<evidence type="ECO:0000313" key="3">
    <source>
        <dbReference type="EMBL" id="KAK7047795.1"/>
    </source>
</evidence>
<gene>
    <name evidence="3" type="ORF">VNI00_006123</name>
</gene>
<feature type="transmembrane region" description="Helical" evidence="1">
    <location>
        <begin position="25"/>
        <end position="50"/>
    </location>
</feature>
<dbReference type="Proteomes" id="UP001383192">
    <property type="component" value="Unassembled WGS sequence"/>
</dbReference>
<name>A0AAW0D9P0_9AGAR</name>
<proteinExistence type="predicted"/>
<organism evidence="3 4">
    <name type="scientific">Paramarasmius palmivorus</name>
    <dbReference type="NCBI Taxonomy" id="297713"/>
    <lineage>
        <taxon>Eukaryota</taxon>
        <taxon>Fungi</taxon>
        <taxon>Dikarya</taxon>
        <taxon>Basidiomycota</taxon>
        <taxon>Agaricomycotina</taxon>
        <taxon>Agaricomycetes</taxon>
        <taxon>Agaricomycetidae</taxon>
        <taxon>Agaricales</taxon>
        <taxon>Marasmiineae</taxon>
        <taxon>Marasmiaceae</taxon>
        <taxon>Paramarasmius</taxon>
    </lineage>
</organism>
<feature type="transmembrane region" description="Helical" evidence="1">
    <location>
        <begin position="134"/>
        <end position="156"/>
    </location>
</feature>
<comment type="caution">
    <text evidence="3">The sequence shown here is derived from an EMBL/GenBank/DDBJ whole genome shotgun (WGS) entry which is preliminary data.</text>
</comment>